<dbReference type="InterPro" id="IPR002642">
    <property type="entry name" value="LysoPLipase_cat_dom"/>
</dbReference>
<keyword evidence="5 8" id="KW-0442">Lipid degradation</keyword>
<dbReference type="Gene3D" id="3.40.1090.10">
    <property type="entry name" value="Cytosolic phospholipase A2 catalytic domain"/>
    <property type="match status" value="1"/>
</dbReference>
<dbReference type="EC" id="3.1.1.5" evidence="2 9"/>
<keyword evidence="6 8" id="KW-0443">Lipid metabolism</keyword>
<protein>
    <recommendedName>
        <fullName evidence="2 9">Lysophospholipase</fullName>
        <ecNumber evidence="2 9">3.1.1.5</ecNumber>
    </recommendedName>
</protein>
<dbReference type="AlphaFoldDB" id="A0A1E4THU1"/>
<evidence type="ECO:0000256" key="4">
    <source>
        <dbReference type="ARBA" id="ARBA00022801"/>
    </source>
</evidence>
<feature type="domain" description="PLA2c" evidence="10">
    <location>
        <begin position="78"/>
        <end position="609"/>
    </location>
</feature>
<comment type="similarity">
    <text evidence="1 9">Belongs to the lysophospholipase family.</text>
</comment>
<dbReference type="Pfam" id="PF01735">
    <property type="entry name" value="PLA2_B"/>
    <property type="match status" value="1"/>
</dbReference>
<feature type="signal peptide" evidence="9">
    <location>
        <begin position="1"/>
        <end position="16"/>
    </location>
</feature>
<keyword evidence="4 8" id="KW-0378">Hydrolase</keyword>
<evidence type="ECO:0000313" key="12">
    <source>
        <dbReference type="Proteomes" id="UP000095023"/>
    </source>
</evidence>
<dbReference type="SMART" id="SM00022">
    <property type="entry name" value="PLAc"/>
    <property type="match status" value="1"/>
</dbReference>
<proteinExistence type="inferred from homology"/>
<dbReference type="GO" id="GO:0005829">
    <property type="term" value="C:cytosol"/>
    <property type="evidence" value="ECO:0007669"/>
    <property type="project" value="TreeGrafter"/>
</dbReference>
<dbReference type="SUPFAM" id="SSF52151">
    <property type="entry name" value="FabD/lysophospholipase-like"/>
    <property type="match status" value="1"/>
</dbReference>
<reference evidence="12" key="1">
    <citation type="submission" date="2016-02" db="EMBL/GenBank/DDBJ databases">
        <title>Comparative genomics of biotechnologically important yeasts.</title>
        <authorList>
            <consortium name="DOE Joint Genome Institute"/>
            <person name="Riley R."/>
            <person name="Haridas S."/>
            <person name="Wolfe K.H."/>
            <person name="Lopes M.R."/>
            <person name="Hittinger C.T."/>
            <person name="Goker M."/>
            <person name="Salamov A."/>
            <person name="Wisecaver J."/>
            <person name="Long T.M."/>
            <person name="Aerts A.L."/>
            <person name="Barry K."/>
            <person name="Choi C."/>
            <person name="Clum A."/>
            <person name="Coughlan A.Y."/>
            <person name="Deshpande S."/>
            <person name="Douglass A.P."/>
            <person name="Hanson S.J."/>
            <person name="Klenk H.-P."/>
            <person name="Labutti K."/>
            <person name="Lapidus A."/>
            <person name="Lindquist E."/>
            <person name="Lipzen A."/>
            <person name="Meier-Kolthoff J.P."/>
            <person name="Ohm R.A."/>
            <person name="Otillar R.P."/>
            <person name="Pangilinan J."/>
            <person name="Peng Y."/>
            <person name="Rokas A."/>
            <person name="Rosa C.A."/>
            <person name="Scheuner C."/>
            <person name="Sibirny A.A."/>
            <person name="Slot J.C."/>
            <person name="Stielow J.B."/>
            <person name="Sun H."/>
            <person name="Kurtzman C.P."/>
            <person name="Blackwell M."/>
            <person name="Jeffries T.W."/>
            <person name="Grigoriev I.V."/>
        </authorList>
    </citation>
    <scope>NUCLEOTIDE SEQUENCE [LARGE SCALE GENOMIC DNA]</scope>
    <source>
        <strain evidence="12">NRRL Y-17796</strain>
    </source>
</reference>
<dbReference type="PANTHER" id="PTHR10728:SF33">
    <property type="entry name" value="LYSOPHOSPHOLIPASE 1-RELATED"/>
    <property type="match status" value="1"/>
</dbReference>
<evidence type="ECO:0000256" key="1">
    <source>
        <dbReference type="ARBA" id="ARBA00008780"/>
    </source>
</evidence>
<organism evidence="11 12">
    <name type="scientific">Tortispora caseinolytica NRRL Y-17796</name>
    <dbReference type="NCBI Taxonomy" id="767744"/>
    <lineage>
        <taxon>Eukaryota</taxon>
        <taxon>Fungi</taxon>
        <taxon>Dikarya</taxon>
        <taxon>Ascomycota</taxon>
        <taxon>Saccharomycotina</taxon>
        <taxon>Trigonopsidomycetes</taxon>
        <taxon>Trigonopsidales</taxon>
        <taxon>Trigonopsidaceae</taxon>
        <taxon>Tortispora</taxon>
    </lineage>
</organism>
<keyword evidence="7" id="KW-0325">Glycoprotein</keyword>
<dbReference type="PANTHER" id="PTHR10728">
    <property type="entry name" value="CYTOSOLIC PHOSPHOLIPASE A2"/>
    <property type="match status" value="1"/>
</dbReference>
<dbReference type="PROSITE" id="PS51210">
    <property type="entry name" value="PLA2C"/>
    <property type="match status" value="1"/>
</dbReference>
<dbReference type="InterPro" id="IPR016035">
    <property type="entry name" value="Acyl_Trfase/lysoPLipase"/>
</dbReference>
<keyword evidence="3 9" id="KW-0732">Signal</keyword>
<evidence type="ECO:0000256" key="7">
    <source>
        <dbReference type="ARBA" id="ARBA00023180"/>
    </source>
</evidence>
<gene>
    <name evidence="11" type="ORF">CANCADRAFT_2989</name>
</gene>
<comment type="catalytic activity">
    <reaction evidence="9">
        <text>a 1-acyl-sn-glycero-3-phosphocholine + H2O = sn-glycerol 3-phosphocholine + a fatty acid + H(+)</text>
        <dbReference type="Rhea" id="RHEA:15177"/>
        <dbReference type="ChEBI" id="CHEBI:15377"/>
        <dbReference type="ChEBI" id="CHEBI:15378"/>
        <dbReference type="ChEBI" id="CHEBI:16870"/>
        <dbReference type="ChEBI" id="CHEBI:28868"/>
        <dbReference type="ChEBI" id="CHEBI:58168"/>
        <dbReference type="EC" id="3.1.1.5"/>
    </reaction>
</comment>
<dbReference type="EMBL" id="KV453842">
    <property type="protein sequence ID" value="ODV91277.1"/>
    <property type="molecule type" value="Genomic_DNA"/>
</dbReference>
<dbReference type="GO" id="GO:0004622">
    <property type="term" value="F:phosphatidylcholine lysophospholipase activity"/>
    <property type="evidence" value="ECO:0007669"/>
    <property type="project" value="UniProtKB-EC"/>
</dbReference>
<evidence type="ECO:0000256" key="9">
    <source>
        <dbReference type="RuleBase" id="RU362103"/>
    </source>
</evidence>
<dbReference type="OrthoDB" id="4084751at2759"/>
<evidence type="ECO:0000259" key="10">
    <source>
        <dbReference type="PROSITE" id="PS51210"/>
    </source>
</evidence>
<accession>A0A1E4THU1</accession>
<sequence>MKILSSFLLLPVLVASLPIDRRAVTQSLIFKWLQDLYGNNTLFNTMLTYLGNSTELTPELSDFYDIVQADSYAPRKHACSARPEVSSPGKVPESETQYLESRAGLIKQSIKAFIERSDMDYDVSQLLENHTPVIGISFSGGGYRALLSGAGALAAFDSTVEGTDQKGHVGGVLQCASYISGISGGSWLVGSYIANNMTVPEMMNSEDIWNFEKPLFLPGQDDYEVGLFYLKMMANIVAKQEAGFATSFNDVWGQFLAKQLILDNRVNPLSQILTANGSAEGSTSLPYPIIVSTNYDNYTKGYGIDMPVMELAPCAFGSADYAVSGFVPSELLGTEFQNGVIPENSSCVSGYDNIGFVIGASSNLFNLINIGAYNLEEEIPPTFGSYAKELVQLLSTIANSTDMPALIDKNPFYGWEAAQAGYVKESEILMLSDGGESYENIPLQPQLQAYRGVDMILAFDSSRDTPYGWPNGTSIVAAQERYSAQLTSDILPLVAPNSPNTFINEGLLEKPVFFGCNQTESPLVVYIANSPYSFMSNTSTLQMSYTNEEAWSMVQNGYNVATLANSTDSNWQTCLACSFIHHQLIRDQADVPAACASCFSEFCWSGKENTTEVNPSQWNYQLKLSS</sequence>
<evidence type="ECO:0000313" key="11">
    <source>
        <dbReference type="EMBL" id="ODV91277.1"/>
    </source>
</evidence>
<dbReference type="GO" id="GO:0004623">
    <property type="term" value="F:phospholipase A2 activity"/>
    <property type="evidence" value="ECO:0007669"/>
    <property type="project" value="TreeGrafter"/>
</dbReference>
<dbReference type="Proteomes" id="UP000095023">
    <property type="component" value="Unassembled WGS sequence"/>
</dbReference>
<evidence type="ECO:0000256" key="6">
    <source>
        <dbReference type="ARBA" id="ARBA00023098"/>
    </source>
</evidence>
<feature type="chain" id="PRO_5009027777" description="Lysophospholipase" evidence="9">
    <location>
        <begin position="17"/>
        <end position="626"/>
    </location>
</feature>
<name>A0A1E4THU1_9ASCO</name>
<evidence type="ECO:0000256" key="2">
    <source>
        <dbReference type="ARBA" id="ARBA00013274"/>
    </source>
</evidence>
<evidence type="ECO:0000256" key="8">
    <source>
        <dbReference type="PROSITE-ProRule" id="PRU00555"/>
    </source>
</evidence>
<dbReference type="GO" id="GO:0046475">
    <property type="term" value="P:glycerophospholipid catabolic process"/>
    <property type="evidence" value="ECO:0007669"/>
    <property type="project" value="TreeGrafter"/>
</dbReference>
<keyword evidence="12" id="KW-1185">Reference proteome</keyword>
<evidence type="ECO:0000256" key="5">
    <source>
        <dbReference type="ARBA" id="ARBA00022963"/>
    </source>
</evidence>
<evidence type="ECO:0000256" key="3">
    <source>
        <dbReference type="ARBA" id="ARBA00022729"/>
    </source>
</evidence>